<feature type="compositionally biased region" description="Basic and acidic residues" evidence="1">
    <location>
        <begin position="65"/>
        <end position="75"/>
    </location>
</feature>
<keyword evidence="2" id="KW-0732">Signal</keyword>
<feature type="signal peptide" evidence="2">
    <location>
        <begin position="1"/>
        <end position="23"/>
    </location>
</feature>
<feature type="compositionally biased region" description="Basic residues" evidence="1">
    <location>
        <begin position="126"/>
        <end position="160"/>
    </location>
</feature>
<feature type="region of interest" description="Disordered" evidence="1">
    <location>
        <begin position="65"/>
        <end position="172"/>
    </location>
</feature>
<dbReference type="EMBL" id="JADCTT010000014">
    <property type="protein sequence ID" value="KAF9744741.1"/>
    <property type="molecule type" value="Genomic_DNA"/>
</dbReference>
<dbReference type="Proteomes" id="UP000616885">
    <property type="component" value="Unassembled WGS sequence"/>
</dbReference>
<evidence type="ECO:0000313" key="4">
    <source>
        <dbReference type="Proteomes" id="UP000616885"/>
    </source>
</evidence>
<name>A0A8H7K6G4_BIOOC</name>
<dbReference type="AlphaFoldDB" id="A0A8H7K6G4"/>
<reference evidence="3" key="1">
    <citation type="submission" date="2020-10" db="EMBL/GenBank/DDBJ databases">
        <title>High-Quality Genome Resource of Clonostachys rosea strain S41 by Oxford Nanopore Long-Read Sequencing.</title>
        <authorList>
            <person name="Wang H."/>
        </authorList>
    </citation>
    <scope>NUCLEOTIDE SEQUENCE</scope>
    <source>
        <strain evidence="3">S41</strain>
    </source>
</reference>
<feature type="chain" id="PRO_5034440160" evidence="2">
    <location>
        <begin position="24"/>
        <end position="172"/>
    </location>
</feature>
<accession>A0A8H7K6G4</accession>
<evidence type="ECO:0000256" key="1">
    <source>
        <dbReference type="SAM" id="MobiDB-lite"/>
    </source>
</evidence>
<comment type="caution">
    <text evidence="3">The sequence shown here is derived from an EMBL/GenBank/DDBJ whole genome shotgun (WGS) entry which is preliminary data.</text>
</comment>
<evidence type="ECO:0000313" key="3">
    <source>
        <dbReference type="EMBL" id="KAF9744741.1"/>
    </source>
</evidence>
<organism evidence="3 4">
    <name type="scientific">Bionectria ochroleuca</name>
    <name type="common">Gliocladium roseum</name>
    <dbReference type="NCBI Taxonomy" id="29856"/>
    <lineage>
        <taxon>Eukaryota</taxon>
        <taxon>Fungi</taxon>
        <taxon>Dikarya</taxon>
        <taxon>Ascomycota</taxon>
        <taxon>Pezizomycotina</taxon>
        <taxon>Sordariomycetes</taxon>
        <taxon>Hypocreomycetidae</taxon>
        <taxon>Hypocreales</taxon>
        <taxon>Bionectriaceae</taxon>
        <taxon>Clonostachys</taxon>
    </lineage>
</organism>
<proteinExistence type="predicted"/>
<gene>
    <name evidence="3" type="ORF">IM811_005522</name>
</gene>
<sequence length="172" mass="19589">MVAMLRLGAAASLLFGLASQAMAFAPGENPALPRALTDDSVFENYLNRRSFVEIDERDLEELDERYYDHLQERSRGRAGSPPPPPYNGRPDSPRPSRQGNPPRYKAPAGAPPKYNQLSRIREGKENKKKPPTKNQKKQAKRQGRKRRKQTAKKDGRHGRRSLMDEFDGYSRD</sequence>
<protein>
    <submittedName>
        <fullName evidence="3">Uncharacterized protein</fullName>
    </submittedName>
</protein>
<evidence type="ECO:0000256" key="2">
    <source>
        <dbReference type="SAM" id="SignalP"/>
    </source>
</evidence>